<organism evidence="4 5">
    <name type="scientific">Amphibacillus marinus</name>
    <dbReference type="NCBI Taxonomy" id="872970"/>
    <lineage>
        <taxon>Bacteria</taxon>
        <taxon>Bacillati</taxon>
        <taxon>Bacillota</taxon>
        <taxon>Bacilli</taxon>
        <taxon>Bacillales</taxon>
        <taxon>Bacillaceae</taxon>
        <taxon>Amphibacillus</taxon>
    </lineage>
</organism>
<dbReference type="OrthoDB" id="2972862at2"/>
<keyword evidence="1" id="KW-0732">Signal</keyword>
<dbReference type="Proteomes" id="UP000199300">
    <property type="component" value="Unassembled WGS sequence"/>
</dbReference>
<keyword evidence="5" id="KW-1185">Reference proteome</keyword>
<dbReference type="STRING" id="872970.SAMN04488134_109134"/>
<evidence type="ECO:0000256" key="1">
    <source>
        <dbReference type="ARBA" id="ARBA00022729"/>
    </source>
</evidence>
<accession>A0A1H8R3D6</accession>
<dbReference type="EMBL" id="FODJ01000009">
    <property type="protein sequence ID" value="SEO60797.1"/>
    <property type="molecule type" value="Genomic_DNA"/>
</dbReference>
<proteinExistence type="predicted"/>
<protein>
    <recommendedName>
        <fullName evidence="3">DUF4352 domain-containing protein</fullName>
    </recommendedName>
</protein>
<dbReference type="InterPro" id="IPR029050">
    <property type="entry name" value="Immunoprotect_excell_Ig-like"/>
</dbReference>
<evidence type="ECO:0000313" key="4">
    <source>
        <dbReference type="EMBL" id="SEO60797.1"/>
    </source>
</evidence>
<sequence>MDKLIKLMVLCVGALLIIVGCGNDGVDSNDADNIVETPGEEDTNDDGGNTGDEEDADSDDLDSEDDAPEDTAGSSSGLLSLGEKGLMETAIGDYEITVHSFAFIDGPEEHLSGSQKYIAVDLSINNIGNETLISEDVAMATITDSESGGRPNETALDIVEHFEGDIEPGEEVSGQLLFRFREEDTYNLRFGANLLESLTNELVWEFNLDEAN</sequence>
<dbReference type="AlphaFoldDB" id="A0A1H8R3D6"/>
<reference evidence="4 5" key="1">
    <citation type="submission" date="2016-10" db="EMBL/GenBank/DDBJ databases">
        <authorList>
            <person name="de Groot N.N."/>
        </authorList>
    </citation>
    <scope>NUCLEOTIDE SEQUENCE [LARGE SCALE GENOMIC DNA]</scope>
    <source>
        <strain evidence="4 5">CGMCC 1.10434</strain>
    </source>
</reference>
<feature type="compositionally biased region" description="Acidic residues" evidence="2">
    <location>
        <begin position="38"/>
        <end position="69"/>
    </location>
</feature>
<evidence type="ECO:0000313" key="5">
    <source>
        <dbReference type="Proteomes" id="UP000199300"/>
    </source>
</evidence>
<dbReference type="RefSeq" id="WP_091498927.1">
    <property type="nucleotide sequence ID" value="NZ_FODJ01000009.1"/>
</dbReference>
<gene>
    <name evidence="4" type="ORF">SAMN04488134_109134</name>
</gene>
<dbReference type="Pfam" id="PF11611">
    <property type="entry name" value="DUF4352"/>
    <property type="match status" value="1"/>
</dbReference>
<evidence type="ECO:0000256" key="2">
    <source>
        <dbReference type="SAM" id="MobiDB-lite"/>
    </source>
</evidence>
<feature type="region of interest" description="Disordered" evidence="2">
    <location>
        <begin position="30"/>
        <end position="79"/>
    </location>
</feature>
<dbReference type="InterPro" id="IPR029051">
    <property type="entry name" value="DUF4352"/>
</dbReference>
<dbReference type="Gene3D" id="2.60.40.1240">
    <property type="match status" value="1"/>
</dbReference>
<evidence type="ECO:0000259" key="3">
    <source>
        <dbReference type="Pfam" id="PF11611"/>
    </source>
</evidence>
<name>A0A1H8R3D6_9BACI</name>
<feature type="domain" description="DUF4352" evidence="3">
    <location>
        <begin position="90"/>
        <end position="192"/>
    </location>
</feature>
<dbReference type="PROSITE" id="PS51257">
    <property type="entry name" value="PROKAR_LIPOPROTEIN"/>
    <property type="match status" value="1"/>
</dbReference>